<reference evidence="2 3" key="1">
    <citation type="journal article" date="2024" name="Science">
        <title>Giant polyketide synthase enzymes in the biosynthesis of giant marine polyether toxins.</title>
        <authorList>
            <person name="Fallon T.R."/>
            <person name="Shende V.V."/>
            <person name="Wierzbicki I.H."/>
            <person name="Pendleton A.L."/>
            <person name="Watervoot N.F."/>
            <person name="Auber R.P."/>
            <person name="Gonzalez D.J."/>
            <person name="Wisecaver J.H."/>
            <person name="Moore B.S."/>
        </authorList>
    </citation>
    <scope>NUCLEOTIDE SEQUENCE [LARGE SCALE GENOMIC DNA]</scope>
    <source>
        <strain evidence="2 3">12B1</strain>
    </source>
</reference>
<dbReference type="Proteomes" id="UP001515480">
    <property type="component" value="Unassembled WGS sequence"/>
</dbReference>
<dbReference type="EMBL" id="JBGBPQ010000023">
    <property type="protein sequence ID" value="KAL1500703.1"/>
    <property type="molecule type" value="Genomic_DNA"/>
</dbReference>
<dbReference type="Gene3D" id="3.90.550.10">
    <property type="entry name" value="Spore Coat Polysaccharide Biosynthesis Protein SpsA, Chain A"/>
    <property type="match status" value="1"/>
</dbReference>
<name>A0AB34IL85_PRYPA</name>
<dbReference type="AlphaFoldDB" id="A0AB34IL85"/>
<dbReference type="SUPFAM" id="SSF48208">
    <property type="entry name" value="Six-hairpin glycosidases"/>
    <property type="match status" value="1"/>
</dbReference>
<feature type="compositionally biased region" description="Low complexity" evidence="1">
    <location>
        <begin position="222"/>
        <end position="240"/>
    </location>
</feature>
<evidence type="ECO:0000256" key="1">
    <source>
        <dbReference type="SAM" id="MobiDB-lite"/>
    </source>
</evidence>
<dbReference type="GO" id="GO:0005975">
    <property type="term" value="P:carbohydrate metabolic process"/>
    <property type="evidence" value="ECO:0007669"/>
    <property type="project" value="InterPro"/>
</dbReference>
<dbReference type="InterPro" id="IPR012341">
    <property type="entry name" value="6hp_glycosidase-like_sf"/>
</dbReference>
<dbReference type="InterPro" id="IPR012337">
    <property type="entry name" value="RNaseH-like_sf"/>
</dbReference>
<protein>
    <submittedName>
        <fullName evidence="2">Uncharacterized protein</fullName>
    </submittedName>
</protein>
<proteinExistence type="predicted"/>
<keyword evidence="3" id="KW-1185">Reference proteome</keyword>
<dbReference type="Gene3D" id="1.50.10.10">
    <property type="match status" value="1"/>
</dbReference>
<dbReference type="InterPro" id="IPR029044">
    <property type="entry name" value="Nucleotide-diphossugar_trans"/>
</dbReference>
<evidence type="ECO:0000313" key="3">
    <source>
        <dbReference type="Proteomes" id="UP001515480"/>
    </source>
</evidence>
<dbReference type="SUPFAM" id="SSF53098">
    <property type="entry name" value="Ribonuclease H-like"/>
    <property type="match status" value="1"/>
</dbReference>
<comment type="caution">
    <text evidence="2">The sequence shown here is derived from an EMBL/GenBank/DDBJ whole genome shotgun (WGS) entry which is preliminary data.</text>
</comment>
<accession>A0AB34IL85</accession>
<dbReference type="InterPro" id="IPR008928">
    <property type="entry name" value="6-hairpin_glycosidase_sf"/>
</dbReference>
<sequence length="1143" mass="124819">MVGYFNSSIVGVNEGECGLGSCQRTVGVPENGLTQDVKTRWRSTHDMANSLRINQEALILYDVRNPQAAKGFKDNRYAIPDWEINNQTVAVLAPLANASKYLEGKNYPTSNLVLPSIFGCIHLLKPDTLIKKPWSNEFINPADLRPEVSEARNKLHDDLVLRWVTEMEEARKRFYYIATLCDPRQKALRFPGVAAQARETALDWFEAEYISHFSGNDPACAPARAPAAARPDAAGSSRPAHAQHGASSFLDFMSDLAEVAGHATTTTAGGTADTGEDGEVVENEARRYLHMPDAPMHVNILECGAMGAGWSSEAPADVEGARLVSRDEEEACARPPPCWLLSPPPLRWLAERHQLTAEKCLFSVYGPLLAGLPILAARLLVHAWRELFLAPPPPAYERSSLTEQLAANWDARGGGYRAGVGIYASVWTRDSFFALFAPIPQRGERLRAMCERLRRHLAVVARTPRPCAHVPFQFNEVYYIPSIIFRRPFFRARPLVLYNDEKYGQPVMDVNAQYVLMVSEAYRLSHDLEWLRLHAEPIAQSLAFYQLYADDSGLVHELPFGNWEDTLLYSGARAFTNLLHLEALRRARDLFDALADSRAAAAYAAQHAALYERVLSLVLAQRDTVSVSLAALWLPDEPRVDAALRQMLADFPPTLPPNRWPLPPLSAICPSIRLLGHADYHRAFRWSNVAALWAAALLSRGLPEEGEAALRRLDAAVAAHGTVHEVYSPADGAPVDYALYRSETHFSMGIGPYLLARSLAASPFPSAAPIRRRRRVRLAGAAACLCGCLLRAAGVHLLAGALLLYARAAAASAAARAAARAAAAAHRPSAAAPRLNRSYATLVYGERRAAVCEALVLGAALDALDPAVPRTALVANLSAAARRHLSHRWRLVEGGAAGGARAKSALWRLPYEKVFYLDADHLPLTAGDLAARRARFDFAWRADAPLLAAWELPHPWLASLRARPLTASSRCFNGGALLLRPDEPTARRIAAAEALMRAADAAGFSSGPKGQEATDAPQFARCPQGSDQPPLNLAVQSFASLPLAQLSPLVPCALSPPLAAADTFHAFTGLTPLRLGEHCEAHAVLSGAKRCELPADTPTHKLFRAFGCADNLNSFAVEWWRLFRTLPRGAQDYCAPKHARAKP</sequence>
<organism evidence="2 3">
    <name type="scientific">Prymnesium parvum</name>
    <name type="common">Toxic golden alga</name>
    <dbReference type="NCBI Taxonomy" id="97485"/>
    <lineage>
        <taxon>Eukaryota</taxon>
        <taxon>Haptista</taxon>
        <taxon>Haptophyta</taxon>
        <taxon>Prymnesiophyceae</taxon>
        <taxon>Prymnesiales</taxon>
        <taxon>Prymnesiaceae</taxon>
        <taxon>Prymnesium</taxon>
    </lineage>
</organism>
<feature type="region of interest" description="Disordered" evidence="1">
    <location>
        <begin position="222"/>
        <end position="242"/>
    </location>
</feature>
<gene>
    <name evidence="2" type="ORF">AB1Y20_013350</name>
</gene>
<evidence type="ECO:0000313" key="2">
    <source>
        <dbReference type="EMBL" id="KAL1500703.1"/>
    </source>
</evidence>